<protein>
    <submittedName>
        <fullName evidence="1">Uncharacterized protein</fullName>
    </submittedName>
</protein>
<reference evidence="1 2" key="1">
    <citation type="submission" date="2021-01" db="EMBL/GenBank/DDBJ databases">
        <title>Whole genome shotgun sequence of Planotetraspora kaengkrachanensis NBRC 104272.</title>
        <authorList>
            <person name="Komaki H."/>
            <person name="Tamura T."/>
        </authorList>
    </citation>
    <scope>NUCLEOTIDE SEQUENCE [LARGE SCALE GENOMIC DNA]</scope>
    <source>
        <strain evidence="1 2">NBRC 104272</strain>
    </source>
</reference>
<comment type="caution">
    <text evidence="1">The sequence shown here is derived from an EMBL/GenBank/DDBJ whole genome shotgun (WGS) entry which is preliminary data.</text>
</comment>
<dbReference type="EMBL" id="BONV01000002">
    <property type="protein sequence ID" value="GIG77596.1"/>
    <property type="molecule type" value="Genomic_DNA"/>
</dbReference>
<proteinExistence type="predicted"/>
<evidence type="ECO:0000313" key="2">
    <source>
        <dbReference type="Proteomes" id="UP000630097"/>
    </source>
</evidence>
<dbReference type="Proteomes" id="UP000630097">
    <property type="component" value="Unassembled WGS sequence"/>
</dbReference>
<name>A0A8J3PPF0_9ACTN</name>
<gene>
    <name evidence="1" type="ORF">Pka01_07230</name>
</gene>
<sequence length="44" mass="4823">MGYHVAYCRTPEQVAKHVPLADPVEIAEVVDIASGVGSRKLMRQ</sequence>
<dbReference type="RefSeq" id="WP_275414421.1">
    <property type="nucleotide sequence ID" value="NZ_BAABHH010000002.1"/>
</dbReference>
<accession>A0A8J3PPF0</accession>
<keyword evidence="2" id="KW-1185">Reference proteome</keyword>
<evidence type="ECO:0000313" key="1">
    <source>
        <dbReference type="EMBL" id="GIG77596.1"/>
    </source>
</evidence>
<dbReference type="AlphaFoldDB" id="A0A8J3PPF0"/>
<organism evidence="1 2">
    <name type="scientific">Planotetraspora kaengkrachanensis</name>
    <dbReference type="NCBI Taxonomy" id="575193"/>
    <lineage>
        <taxon>Bacteria</taxon>
        <taxon>Bacillati</taxon>
        <taxon>Actinomycetota</taxon>
        <taxon>Actinomycetes</taxon>
        <taxon>Streptosporangiales</taxon>
        <taxon>Streptosporangiaceae</taxon>
        <taxon>Planotetraspora</taxon>
    </lineage>
</organism>